<name>A0A6N2KQG5_SALVM</name>
<dbReference type="EMBL" id="CAADRP010000225">
    <property type="protein sequence ID" value="VFU25470.1"/>
    <property type="molecule type" value="Genomic_DNA"/>
</dbReference>
<organism evidence="3">
    <name type="scientific">Salix viminalis</name>
    <name type="common">Common osier</name>
    <name type="synonym">Basket willow</name>
    <dbReference type="NCBI Taxonomy" id="40686"/>
    <lineage>
        <taxon>Eukaryota</taxon>
        <taxon>Viridiplantae</taxon>
        <taxon>Streptophyta</taxon>
        <taxon>Embryophyta</taxon>
        <taxon>Tracheophyta</taxon>
        <taxon>Spermatophyta</taxon>
        <taxon>Magnoliopsida</taxon>
        <taxon>eudicotyledons</taxon>
        <taxon>Gunneridae</taxon>
        <taxon>Pentapetalae</taxon>
        <taxon>rosids</taxon>
        <taxon>fabids</taxon>
        <taxon>Malpighiales</taxon>
        <taxon>Salicaceae</taxon>
        <taxon>Saliceae</taxon>
        <taxon>Salix</taxon>
    </lineage>
</organism>
<dbReference type="InterPro" id="IPR050905">
    <property type="entry name" value="Plant_NBS-LRR"/>
</dbReference>
<reference evidence="3" key="1">
    <citation type="submission" date="2019-03" db="EMBL/GenBank/DDBJ databases">
        <authorList>
            <person name="Mank J."/>
            <person name="Almeida P."/>
        </authorList>
    </citation>
    <scope>NUCLEOTIDE SEQUENCE</scope>
    <source>
        <strain evidence="3">78183</strain>
    </source>
</reference>
<dbReference type="SUPFAM" id="SSF52047">
    <property type="entry name" value="RNI-like"/>
    <property type="match status" value="1"/>
</dbReference>
<feature type="domain" description="Disease resistance protein At4g27190-like leucine-rich repeats" evidence="2">
    <location>
        <begin position="6"/>
        <end position="95"/>
    </location>
</feature>
<feature type="domain" description="Disease resistance protein At4g27190-like leucine-rich repeats" evidence="2">
    <location>
        <begin position="163"/>
        <end position="285"/>
    </location>
</feature>
<dbReference type="AlphaFoldDB" id="A0A6N2KQG5"/>
<dbReference type="Gene3D" id="3.80.10.10">
    <property type="entry name" value="Ribonuclease Inhibitor"/>
    <property type="match status" value="3"/>
</dbReference>
<gene>
    <name evidence="3" type="ORF">SVIM_LOCUS60129</name>
</gene>
<protein>
    <recommendedName>
        <fullName evidence="2">Disease resistance protein At4g27190-like leucine-rich repeats domain-containing protein</fullName>
    </recommendedName>
</protein>
<feature type="domain" description="Disease resistance protein At4g27190-like leucine-rich repeats" evidence="2">
    <location>
        <begin position="446"/>
        <end position="554"/>
    </location>
</feature>
<accession>A0A6N2KQG5</accession>
<dbReference type="Pfam" id="PF23247">
    <property type="entry name" value="LRR_RPS2"/>
    <property type="match status" value="3"/>
</dbReference>
<dbReference type="PANTHER" id="PTHR33463:SF187">
    <property type="entry name" value="AND NB-ARC DOMAIN DISEASE RESISTANCE PROTEIN, PUTATIVE-RELATED"/>
    <property type="match status" value="1"/>
</dbReference>
<evidence type="ECO:0000259" key="2">
    <source>
        <dbReference type="Pfam" id="PF23247"/>
    </source>
</evidence>
<sequence length="560" mass="62183">MEILVPSSWSCLVNLEEINVASCGKMKEIIGGTRSDEEGVMGEESSKFKLPKLRSLRLQGLPELKSNWSAKLICDSLQKINVSNCNSMEILVPSSWSCLVNLEEINVDYCGKMKEIIRGTRSDEEGVMGAESSKLKLPKLRSLNISGLPELKSNWSAKLICDSLQKFNVSNCNSMEILVPSSWSCLVNLEEIYVDSCGKMKEIIGGTRSDEEGVMGEESSKFKLPKLRELRLLGLPELKSICREKLICDSLEVIVVVHCNSMEILVPSSWSCLVNLEEIYIASCGKMKEIIGGRRSDKEGVMGEESSKFQLPNMEILVPSSWSCLVNLEEINVASCGKMKEIIGGTRSDEEGVMGEESSKFKLPKLRSVRLQGLPELKSNWILVILEEINVASCGKMKEILGGTKSDEEGVMGEESSKFKLPKLRSLRLQGLPELKSNWSAKLICDSLQKINVSNCNSMEILVPSSWSCLVNLEEINVDYCGKMKEIIGGTRSDEEGVMGEESSKFKLPKLRYLRLQGLPELKSNWSAKLICDSLQKVNVSNCNSMEILVPSSWSCLVNL</sequence>
<dbReference type="PANTHER" id="PTHR33463">
    <property type="entry name" value="NB-ARC DOMAIN-CONTAINING PROTEIN-RELATED"/>
    <property type="match status" value="1"/>
</dbReference>
<dbReference type="InterPro" id="IPR057135">
    <property type="entry name" value="At4g27190-like_LRR"/>
</dbReference>
<evidence type="ECO:0000313" key="3">
    <source>
        <dbReference type="EMBL" id="VFU25470.1"/>
    </source>
</evidence>
<proteinExistence type="predicted"/>
<evidence type="ECO:0000256" key="1">
    <source>
        <dbReference type="ARBA" id="ARBA00022821"/>
    </source>
</evidence>
<dbReference type="InterPro" id="IPR032675">
    <property type="entry name" value="LRR_dom_sf"/>
</dbReference>
<keyword evidence="1" id="KW-0611">Plant defense</keyword>